<dbReference type="AlphaFoldDB" id="A0A816Z1P3"/>
<comment type="caution">
    <text evidence="1">The sequence shown here is derived from an EMBL/GenBank/DDBJ whole genome shotgun (WGS) entry which is preliminary data.</text>
</comment>
<evidence type="ECO:0000313" key="1">
    <source>
        <dbReference type="EMBL" id="CAF2180726.1"/>
    </source>
</evidence>
<gene>
    <name evidence="2" type="ORF">UXM345_LOCUS31198</name>
    <name evidence="1" type="ORF">XDN619_LOCUS31727</name>
</gene>
<organism evidence="1 3">
    <name type="scientific">Rotaria magnacalcarata</name>
    <dbReference type="NCBI Taxonomy" id="392030"/>
    <lineage>
        <taxon>Eukaryota</taxon>
        <taxon>Metazoa</taxon>
        <taxon>Spiralia</taxon>
        <taxon>Gnathifera</taxon>
        <taxon>Rotifera</taxon>
        <taxon>Eurotatoria</taxon>
        <taxon>Bdelloidea</taxon>
        <taxon>Philodinida</taxon>
        <taxon>Philodinidae</taxon>
        <taxon>Rotaria</taxon>
    </lineage>
</organism>
<accession>A0A816Z1P3</accession>
<name>A0A816Z1P3_9BILA</name>
<proteinExistence type="predicted"/>
<evidence type="ECO:0000313" key="2">
    <source>
        <dbReference type="EMBL" id="CAF4259599.1"/>
    </source>
</evidence>
<reference evidence="1" key="1">
    <citation type="submission" date="2021-02" db="EMBL/GenBank/DDBJ databases">
        <authorList>
            <person name="Nowell W R."/>
        </authorList>
    </citation>
    <scope>NUCLEOTIDE SEQUENCE</scope>
</reference>
<dbReference type="Proteomes" id="UP000663842">
    <property type="component" value="Unassembled WGS sequence"/>
</dbReference>
<dbReference type="EMBL" id="CAJNRG010015747">
    <property type="protein sequence ID" value="CAF2180726.1"/>
    <property type="molecule type" value="Genomic_DNA"/>
</dbReference>
<protein>
    <submittedName>
        <fullName evidence="1">Uncharacterized protein</fullName>
    </submittedName>
</protein>
<dbReference type="EMBL" id="CAJOBF010008647">
    <property type="protein sequence ID" value="CAF4259599.1"/>
    <property type="molecule type" value="Genomic_DNA"/>
</dbReference>
<evidence type="ECO:0000313" key="3">
    <source>
        <dbReference type="Proteomes" id="UP000663887"/>
    </source>
</evidence>
<sequence length="243" mass="26548">MKQSQSQPKVCNIIEQKLLSPLAESLTFMECDSANQENQTISEPCPSATSDNLDSYTEHCLSETKSPEVLSNASVNELKSIKRSNLSKLHSSNHEIGLTDIELLDESLLNKSLNATFEVSPKSKKPVAKVSPTTSFSSQTSPMTIVAEINVLSTNVLNDTVTIPSEAVDGILLDKSHINEEMNVLCESYHSSQSSINSDKPIPFVVVSSSVEHVNSTFCVEDSTAPLDEGEYFNFCVEILMVL</sequence>
<dbReference type="Proteomes" id="UP000663887">
    <property type="component" value="Unassembled WGS sequence"/>
</dbReference>